<evidence type="ECO:0000313" key="1">
    <source>
        <dbReference type="EMBL" id="KAK4015059.1"/>
    </source>
</evidence>
<dbReference type="Proteomes" id="UP001234178">
    <property type="component" value="Unassembled WGS sequence"/>
</dbReference>
<dbReference type="EMBL" id="JAOYFB010000005">
    <property type="protein sequence ID" value="KAK4015059.1"/>
    <property type="molecule type" value="Genomic_DNA"/>
</dbReference>
<gene>
    <name evidence="1" type="ORF">OUZ56_030049</name>
</gene>
<organism evidence="1 2">
    <name type="scientific">Daphnia magna</name>
    <dbReference type="NCBI Taxonomy" id="35525"/>
    <lineage>
        <taxon>Eukaryota</taxon>
        <taxon>Metazoa</taxon>
        <taxon>Ecdysozoa</taxon>
        <taxon>Arthropoda</taxon>
        <taxon>Crustacea</taxon>
        <taxon>Branchiopoda</taxon>
        <taxon>Diplostraca</taxon>
        <taxon>Cladocera</taxon>
        <taxon>Anomopoda</taxon>
        <taxon>Daphniidae</taxon>
        <taxon>Daphnia</taxon>
    </lineage>
</organism>
<reference evidence="1 2" key="1">
    <citation type="journal article" date="2023" name="Nucleic Acids Res.">
        <title>The hologenome of Daphnia magna reveals possible DNA methylation and microbiome-mediated evolution of the host genome.</title>
        <authorList>
            <person name="Chaturvedi A."/>
            <person name="Li X."/>
            <person name="Dhandapani V."/>
            <person name="Marshall H."/>
            <person name="Kissane S."/>
            <person name="Cuenca-Cambronero M."/>
            <person name="Asole G."/>
            <person name="Calvet F."/>
            <person name="Ruiz-Romero M."/>
            <person name="Marangio P."/>
            <person name="Guigo R."/>
            <person name="Rago D."/>
            <person name="Mirbahai L."/>
            <person name="Eastwood N."/>
            <person name="Colbourne J.K."/>
            <person name="Zhou J."/>
            <person name="Mallon E."/>
            <person name="Orsini L."/>
        </authorList>
    </citation>
    <scope>NUCLEOTIDE SEQUENCE [LARGE SCALE GENOMIC DNA]</scope>
    <source>
        <strain evidence="1">LRV0_1</strain>
    </source>
</reference>
<evidence type="ECO:0000313" key="2">
    <source>
        <dbReference type="Proteomes" id="UP001234178"/>
    </source>
</evidence>
<name>A0ABQ9ZQ59_9CRUS</name>
<proteinExistence type="predicted"/>
<comment type="caution">
    <text evidence="1">The sequence shown here is derived from an EMBL/GenBank/DDBJ whole genome shotgun (WGS) entry which is preliminary data.</text>
</comment>
<accession>A0ABQ9ZQ59</accession>
<sequence>MQSKEKELSRYLKRKLEVKEADFDLKLHMKDVAGNEVQPQQQLSSSFENRPPEVFDLPYETCGNAGDTDINIEASNTIVMRLSNAGFKDHLRILKLLTGSAVEEMTSAAKCAEKYEKLIQPTKKIFVNNEKDCDTVLKTGADVLSIKQQNHYLLESGAAKWFDNKQNCDGKTRGDIQIGDLYRDKLSR</sequence>
<keyword evidence="2" id="KW-1185">Reference proteome</keyword>
<protein>
    <submittedName>
        <fullName evidence="1">Uncharacterized protein</fullName>
    </submittedName>
</protein>